<feature type="region of interest" description="Disordered" evidence="1">
    <location>
        <begin position="224"/>
        <end position="250"/>
    </location>
</feature>
<evidence type="ECO:0000313" key="3">
    <source>
        <dbReference type="Proteomes" id="UP001634394"/>
    </source>
</evidence>
<feature type="compositionally biased region" description="Low complexity" evidence="1">
    <location>
        <begin position="307"/>
        <end position="318"/>
    </location>
</feature>
<evidence type="ECO:0000256" key="1">
    <source>
        <dbReference type="SAM" id="MobiDB-lite"/>
    </source>
</evidence>
<evidence type="ECO:0000313" key="2">
    <source>
        <dbReference type="EMBL" id="KAL3864713.1"/>
    </source>
</evidence>
<gene>
    <name evidence="2" type="ORF">ACJMK2_006370</name>
</gene>
<organism evidence="2 3">
    <name type="scientific">Sinanodonta woodiana</name>
    <name type="common">Chinese pond mussel</name>
    <name type="synonym">Anodonta woodiana</name>
    <dbReference type="NCBI Taxonomy" id="1069815"/>
    <lineage>
        <taxon>Eukaryota</taxon>
        <taxon>Metazoa</taxon>
        <taxon>Spiralia</taxon>
        <taxon>Lophotrochozoa</taxon>
        <taxon>Mollusca</taxon>
        <taxon>Bivalvia</taxon>
        <taxon>Autobranchia</taxon>
        <taxon>Heteroconchia</taxon>
        <taxon>Palaeoheterodonta</taxon>
        <taxon>Unionida</taxon>
        <taxon>Unionoidea</taxon>
        <taxon>Unionidae</taxon>
        <taxon>Unioninae</taxon>
        <taxon>Sinanodonta</taxon>
    </lineage>
</organism>
<dbReference type="EMBL" id="JBJQND010000010">
    <property type="protein sequence ID" value="KAL3864713.1"/>
    <property type="molecule type" value="Genomic_DNA"/>
</dbReference>
<name>A0ABD3VVR7_SINWO</name>
<dbReference type="AlphaFoldDB" id="A0ABD3VVR7"/>
<sequence length="507" mass="57957">MGTLTDFGNVYRVDEFADTPLPLPSESSGLYRAGYEEQAENFEEASASDMSVSETDEGRLSRALRSWLPEYVIVPLMPKEKPPVEPVFSAKLGKEPTLKHAYSSESLATDLSLLTCSTLGERTVSSRASTRRGRLRRRAVSRSTTISEETQKPPSKWVELASRRQARIFDKWAKSHTAAITDYYIGGYNETESEAFALMEEDERIGLFRTAKRTGIRYTTDMKKSNSMTNIKSETSTQSRRIVSASVTRSRGKPLDLNELKKQMLLHKQKTEQKTSKMKAMGNRKLVHKESILSMVSDSLEMDSDSSSEFRPFSPSEHSSPETPPNERVSVWKGDKEILEIDLKRDLTSRVKKKIQSTASALERVTGLGEPNRPRSVIGRHDEFPMHVEEDFCIKPRITQKIRISPELSFVIKDDIKVRMGRPRYHEIRIRDLEQWNKGQDMGRSHRNLKVFNWLHSLKEAEFQKEVIPVIKDAVPEVSNNIDLFHIESADEPDVKPLYKSYEVRIL</sequence>
<comment type="caution">
    <text evidence="2">The sequence shown here is derived from an EMBL/GenBank/DDBJ whole genome shotgun (WGS) entry which is preliminary data.</text>
</comment>
<reference evidence="2 3" key="1">
    <citation type="submission" date="2024-11" db="EMBL/GenBank/DDBJ databases">
        <title>Chromosome-level genome assembly of the freshwater bivalve Anodonta woodiana.</title>
        <authorList>
            <person name="Chen X."/>
        </authorList>
    </citation>
    <scope>NUCLEOTIDE SEQUENCE [LARGE SCALE GENOMIC DNA]</scope>
    <source>
        <strain evidence="2">MN2024</strain>
        <tissue evidence="2">Gills</tissue>
    </source>
</reference>
<proteinExistence type="predicted"/>
<feature type="compositionally biased region" description="Polar residues" evidence="1">
    <location>
        <begin position="225"/>
        <end position="249"/>
    </location>
</feature>
<accession>A0ABD3VVR7</accession>
<feature type="region of interest" description="Disordered" evidence="1">
    <location>
        <begin position="299"/>
        <end position="329"/>
    </location>
</feature>
<dbReference type="Proteomes" id="UP001634394">
    <property type="component" value="Unassembled WGS sequence"/>
</dbReference>
<keyword evidence="3" id="KW-1185">Reference proteome</keyword>
<protein>
    <submittedName>
        <fullName evidence="2">Uncharacterized protein</fullName>
    </submittedName>
</protein>